<protein>
    <submittedName>
        <fullName evidence="6">Flagellar basal-body rod protein FlgG</fullName>
    </submittedName>
</protein>
<evidence type="ECO:0000259" key="5">
    <source>
        <dbReference type="Pfam" id="PF22692"/>
    </source>
</evidence>
<dbReference type="PANTHER" id="PTHR30435:SF19">
    <property type="entry name" value="FLAGELLAR BASAL-BODY ROD PROTEIN FLGG"/>
    <property type="match status" value="1"/>
</dbReference>
<dbReference type="Pfam" id="PF22692">
    <property type="entry name" value="LlgE_F_G_D1"/>
    <property type="match status" value="1"/>
</dbReference>
<feature type="domain" description="Flagellar basal-body/hook protein C-terminal" evidence="4">
    <location>
        <begin position="314"/>
        <end position="357"/>
    </location>
</feature>
<gene>
    <name evidence="6" type="primary">flgG</name>
    <name evidence="6" type="ORF">CLPU_2c01530</name>
</gene>
<dbReference type="Proteomes" id="UP000037267">
    <property type="component" value="Unassembled WGS sequence"/>
</dbReference>
<dbReference type="GO" id="GO:0071978">
    <property type="term" value="P:bacterial-type flagellum-dependent swarming motility"/>
    <property type="evidence" value="ECO:0007669"/>
    <property type="project" value="TreeGrafter"/>
</dbReference>
<dbReference type="GO" id="GO:0009425">
    <property type="term" value="C:bacterial-type flagellum basal body"/>
    <property type="evidence" value="ECO:0007669"/>
    <property type="project" value="UniProtKB-SubCell"/>
</dbReference>
<dbReference type="Pfam" id="PF06429">
    <property type="entry name" value="Flg_bbr_C"/>
    <property type="match status" value="1"/>
</dbReference>
<keyword evidence="6" id="KW-0282">Flagellum</keyword>
<evidence type="ECO:0000256" key="1">
    <source>
        <dbReference type="ARBA" id="ARBA00009677"/>
    </source>
</evidence>
<dbReference type="NCBIfam" id="TIGR03506">
    <property type="entry name" value="FlgEFG_subfam"/>
    <property type="match status" value="1"/>
</dbReference>
<sequence length="362" mass="39922">MNVSLYTAATSMLLNEKLSDIISNNLANVNTTGFKRDIGLAESFPEILLSKINDRYDFENHQPFTGVRQEEVTADGVYSISINSGYFRVGTPAGISHNRELKFIIDQDGYLKTYYRDLDGNPKSDGENYVLGRDGRAIRVPNRNNFQIAANGNISSNGQVIGNLVTFPAPNVIGTTSGGVRFDRIATDFTDGSYINTGNDLDFAIKGEGFFKVQGRDGNVYYTRDGSFTLNRNGQLVTKDGLQVLGQNGPIVLQGDPFSVAPNGDIIVNGNIVNRLDVVQINNKEYLRKHGDNMYRMAENTQAEEGAFNGEVVNGYIEGSNVNTIKEMVQMIAALRNYESSQKVIKSQDELLEKVVNELGRV</sequence>
<dbReference type="AlphaFoldDB" id="A0A0L0WE39"/>
<comment type="caution">
    <text evidence="6">The sequence shown here is derived from an EMBL/GenBank/DDBJ whole genome shotgun (WGS) entry which is preliminary data.</text>
</comment>
<dbReference type="InterPro" id="IPR053967">
    <property type="entry name" value="LlgE_F_G-like_D1"/>
</dbReference>
<reference evidence="7" key="1">
    <citation type="submission" date="2015-07" db="EMBL/GenBank/DDBJ databases">
        <title>Draft genome sequence of the purine-degrading Gottschalkia purinilyticum DSM 1384 (formerly Clostridium purinilyticum).</title>
        <authorList>
            <person name="Poehlein A."/>
            <person name="Schiel-Bengelsdorf B."/>
            <person name="Bengelsdorf F.R."/>
            <person name="Daniel R."/>
            <person name="Duerre P."/>
        </authorList>
    </citation>
    <scope>NUCLEOTIDE SEQUENCE [LARGE SCALE GENOMIC DNA]</scope>
    <source>
        <strain evidence="7">DSM 1384</strain>
    </source>
</reference>
<dbReference type="PANTHER" id="PTHR30435">
    <property type="entry name" value="FLAGELLAR PROTEIN"/>
    <property type="match status" value="1"/>
</dbReference>
<proteinExistence type="inferred from homology"/>
<comment type="similarity">
    <text evidence="1 2">Belongs to the flagella basal body rod proteins family.</text>
</comment>
<dbReference type="SUPFAM" id="SSF117143">
    <property type="entry name" value="Flagellar hook protein flgE"/>
    <property type="match status" value="1"/>
</dbReference>
<keyword evidence="7" id="KW-1185">Reference proteome</keyword>
<name>A0A0L0WE39_GOTPU</name>
<feature type="domain" description="Flagellar basal body rod protein N-terminal" evidence="3">
    <location>
        <begin position="5"/>
        <end position="35"/>
    </location>
</feature>
<organism evidence="6 7">
    <name type="scientific">Gottschalkia purinilytica</name>
    <name type="common">Clostridium purinilyticum</name>
    <dbReference type="NCBI Taxonomy" id="1503"/>
    <lineage>
        <taxon>Bacteria</taxon>
        <taxon>Bacillati</taxon>
        <taxon>Bacillota</taxon>
        <taxon>Tissierellia</taxon>
        <taxon>Tissierellales</taxon>
        <taxon>Gottschalkiaceae</taxon>
        <taxon>Gottschalkia</taxon>
    </lineage>
</organism>
<dbReference type="InterPro" id="IPR037925">
    <property type="entry name" value="FlgE/F/G-like"/>
</dbReference>
<evidence type="ECO:0000313" key="6">
    <source>
        <dbReference type="EMBL" id="KNF09701.1"/>
    </source>
</evidence>
<dbReference type="Pfam" id="PF00460">
    <property type="entry name" value="Flg_bb_rod"/>
    <property type="match status" value="1"/>
</dbReference>
<comment type="subcellular location">
    <subcellularLocation>
        <location evidence="2">Bacterial flagellum basal body</location>
    </subcellularLocation>
</comment>
<evidence type="ECO:0000259" key="4">
    <source>
        <dbReference type="Pfam" id="PF06429"/>
    </source>
</evidence>
<dbReference type="InterPro" id="IPR020013">
    <property type="entry name" value="Flagellar_FlgE/F/G"/>
</dbReference>
<dbReference type="InterPro" id="IPR001444">
    <property type="entry name" value="Flag_bb_rod_N"/>
</dbReference>
<accession>A0A0L0WE39</accession>
<evidence type="ECO:0000313" key="7">
    <source>
        <dbReference type="Proteomes" id="UP000037267"/>
    </source>
</evidence>
<dbReference type="STRING" id="1503.CLPU_2c01530"/>
<feature type="domain" description="Flagellar hook protein FlgE/F/G-like D1" evidence="5">
    <location>
        <begin position="204"/>
        <end position="254"/>
    </location>
</feature>
<keyword evidence="6" id="KW-0966">Cell projection</keyword>
<dbReference type="RefSeq" id="WP_235436088.1">
    <property type="nucleotide sequence ID" value="NZ_LGSS01000002.1"/>
</dbReference>
<dbReference type="InterPro" id="IPR010930">
    <property type="entry name" value="Flg_bb/hook_C_dom"/>
</dbReference>
<evidence type="ECO:0000256" key="2">
    <source>
        <dbReference type="RuleBase" id="RU362116"/>
    </source>
</evidence>
<dbReference type="EMBL" id="LGSS01000002">
    <property type="protein sequence ID" value="KNF09701.1"/>
    <property type="molecule type" value="Genomic_DNA"/>
</dbReference>
<evidence type="ECO:0000259" key="3">
    <source>
        <dbReference type="Pfam" id="PF00460"/>
    </source>
</evidence>
<keyword evidence="2" id="KW-0975">Bacterial flagellum</keyword>
<keyword evidence="6" id="KW-0969">Cilium</keyword>